<feature type="compositionally biased region" description="Polar residues" evidence="1">
    <location>
        <begin position="124"/>
        <end position="134"/>
    </location>
</feature>
<evidence type="ECO:0000256" key="1">
    <source>
        <dbReference type="SAM" id="MobiDB-lite"/>
    </source>
</evidence>
<evidence type="ECO:0000313" key="3">
    <source>
        <dbReference type="RefSeq" id="XP_022111373.1"/>
    </source>
</evidence>
<feature type="region of interest" description="Disordered" evidence="1">
    <location>
        <begin position="100"/>
        <end position="139"/>
    </location>
</feature>
<gene>
    <name evidence="3" type="primary">LOC110990605</name>
</gene>
<name>A0A8B8A0U0_ACAPL</name>
<reference evidence="3" key="1">
    <citation type="submission" date="2025-08" db="UniProtKB">
        <authorList>
            <consortium name="RefSeq"/>
        </authorList>
    </citation>
    <scope>IDENTIFICATION</scope>
</reference>
<dbReference type="GeneID" id="110990605"/>
<proteinExistence type="predicted"/>
<dbReference type="RefSeq" id="XP_022111373.1">
    <property type="nucleotide sequence ID" value="XM_022255681.1"/>
</dbReference>
<dbReference type="OrthoDB" id="4369127at2759"/>
<feature type="compositionally biased region" description="Polar residues" evidence="1">
    <location>
        <begin position="170"/>
        <end position="182"/>
    </location>
</feature>
<dbReference type="AlphaFoldDB" id="A0A8B8A0U0"/>
<dbReference type="Proteomes" id="UP000694845">
    <property type="component" value="Unplaced"/>
</dbReference>
<organism evidence="2 3">
    <name type="scientific">Acanthaster planci</name>
    <name type="common">Crown-of-thorns starfish</name>
    <dbReference type="NCBI Taxonomy" id="133434"/>
    <lineage>
        <taxon>Eukaryota</taxon>
        <taxon>Metazoa</taxon>
        <taxon>Echinodermata</taxon>
        <taxon>Eleutherozoa</taxon>
        <taxon>Asterozoa</taxon>
        <taxon>Asteroidea</taxon>
        <taxon>Valvatacea</taxon>
        <taxon>Valvatida</taxon>
        <taxon>Acanthasteridae</taxon>
        <taxon>Acanthaster</taxon>
    </lineage>
</organism>
<feature type="compositionally biased region" description="Basic residues" evidence="1">
    <location>
        <begin position="114"/>
        <end position="123"/>
    </location>
</feature>
<feature type="region of interest" description="Disordered" evidence="1">
    <location>
        <begin position="162"/>
        <end position="184"/>
    </location>
</feature>
<evidence type="ECO:0000313" key="2">
    <source>
        <dbReference type="Proteomes" id="UP000694845"/>
    </source>
</evidence>
<sequence length="363" mass="40493">MEQAYALASRHSSKTALRNRKLYNKKLHGVSLQPGDRVLVRNLNETGGPGKLRAYWEEKIHIVIRQMQDDMPVYEVKPENGLGRTRVLHRNLLLSCDHLPASETHGEQPTAQPKKQRRSKRLTHQSPSPTQDGSSSDEEVYLQMPHQLQEQFTPEEDIIPDRHQTLGHENPTTSIQPSSAEPQQELEMQALPDLELNVEPEQQPGVAALPEPPVDEAPPEGSDVSTAETEARYPSRNRQPPDALTYDQLGVPRQHVSAVLPVLASEPPAKTPEQVFGEYALPPHHVPAPIPPEVPNQQMGSAQAPYPYRMPYGNGSFPQPYPSMYAVPPMGYYPALPQYPLQQYVQGSHPVTSLPYFNPPGVC</sequence>
<feature type="region of interest" description="Disordered" evidence="1">
    <location>
        <begin position="205"/>
        <end position="242"/>
    </location>
</feature>
<protein>
    <submittedName>
        <fullName evidence="3">Early nodulin-75-like</fullName>
    </submittedName>
</protein>
<accession>A0A8B8A0U0</accession>
<keyword evidence="2" id="KW-1185">Reference proteome</keyword>
<dbReference type="KEGG" id="aplc:110990605"/>